<dbReference type="InParanoid" id="A0A2P6NR01"/>
<feature type="domain" description="Tyrosine specific protein phosphatases" evidence="3">
    <location>
        <begin position="213"/>
        <end position="287"/>
    </location>
</feature>
<dbReference type="PROSITE" id="PS51181">
    <property type="entry name" value="PPASE_TENSIN"/>
    <property type="match status" value="1"/>
</dbReference>
<feature type="region of interest" description="Disordered" evidence="2">
    <location>
        <begin position="650"/>
        <end position="767"/>
    </location>
</feature>
<dbReference type="InterPro" id="IPR014020">
    <property type="entry name" value="Tensin_C2-dom"/>
</dbReference>
<evidence type="ECO:0000259" key="4">
    <source>
        <dbReference type="PROSITE" id="PS51181"/>
    </source>
</evidence>
<dbReference type="Gene3D" id="3.90.190.10">
    <property type="entry name" value="Protein tyrosine phosphatase superfamily"/>
    <property type="match status" value="1"/>
</dbReference>
<gene>
    <name evidence="6" type="ORF">PROFUN_05515</name>
</gene>
<dbReference type="SUPFAM" id="SSF52799">
    <property type="entry name" value="(Phosphotyrosine protein) phosphatases II"/>
    <property type="match status" value="1"/>
</dbReference>
<evidence type="ECO:0000259" key="5">
    <source>
        <dbReference type="PROSITE" id="PS51182"/>
    </source>
</evidence>
<dbReference type="SUPFAM" id="SSF54928">
    <property type="entry name" value="RNA-binding domain, RBD"/>
    <property type="match status" value="1"/>
</dbReference>
<dbReference type="PROSITE" id="PS00383">
    <property type="entry name" value="TYR_PHOSPHATASE_1"/>
    <property type="match status" value="1"/>
</dbReference>
<evidence type="ECO:0000259" key="3">
    <source>
        <dbReference type="PROSITE" id="PS50056"/>
    </source>
</evidence>
<dbReference type="Pfam" id="PF00102">
    <property type="entry name" value="Y_phosphatase"/>
    <property type="match status" value="1"/>
</dbReference>
<dbReference type="PANTHER" id="PTHR12305:SF60">
    <property type="entry name" value="PHOSPHATIDYLINOSITOL 3,4,5-TRISPHOSPHATE 3-PHOSPHATASE TPTE2-RELATED"/>
    <property type="match status" value="1"/>
</dbReference>
<feature type="region of interest" description="Disordered" evidence="2">
    <location>
        <begin position="553"/>
        <end position="627"/>
    </location>
</feature>
<dbReference type="PROSITE" id="PS51182">
    <property type="entry name" value="C2_TENSIN"/>
    <property type="match status" value="1"/>
</dbReference>
<dbReference type="PROSITE" id="PS50056">
    <property type="entry name" value="TYR_PHOSPHATASE_2"/>
    <property type="match status" value="1"/>
</dbReference>
<dbReference type="InterPro" id="IPR029021">
    <property type="entry name" value="Prot-tyrosine_phosphatase-like"/>
</dbReference>
<feature type="domain" description="Phosphatase tensin-type" evidence="4">
    <location>
        <begin position="125"/>
        <end position="299"/>
    </location>
</feature>
<evidence type="ECO:0000256" key="2">
    <source>
        <dbReference type="SAM" id="MobiDB-lite"/>
    </source>
</evidence>
<feature type="compositionally biased region" description="Basic and acidic residues" evidence="2">
    <location>
        <begin position="724"/>
        <end position="753"/>
    </location>
</feature>
<evidence type="ECO:0000313" key="7">
    <source>
        <dbReference type="Proteomes" id="UP000241769"/>
    </source>
</evidence>
<dbReference type="InterPro" id="IPR029023">
    <property type="entry name" value="Tensin_phosphatase"/>
</dbReference>
<keyword evidence="1" id="KW-0378">Hydrolase</keyword>
<feature type="compositionally biased region" description="Polar residues" evidence="2">
    <location>
        <begin position="593"/>
        <end position="608"/>
    </location>
</feature>
<dbReference type="InterPro" id="IPR000387">
    <property type="entry name" value="Tyr_Pase_dom"/>
</dbReference>
<dbReference type="PANTHER" id="PTHR12305">
    <property type="entry name" value="PHOSPHATASE WITH HOMOLOGY TO TENSIN"/>
    <property type="match status" value="1"/>
</dbReference>
<dbReference type="SMART" id="SM01326">
    <property type="entry name" value="PTEN_C2"/>
    <property type="match status" value="1"/>
</dbReference>
<dbReference type="STRING" id="1890364.A0A2P6NR01"/>
<sequence>MRRFRIARIVVDEMTKPFRELLESERQNPSARGSGHSISEHLLKQGTTLRSTRWPRDTCDEEGDSRTIYKEGCTTVVRASGGAGKAGCCENGFFRKPNRNTDVMLSVLAGQLTKTARELVSKDKYRYTLHGYNLDLTYITDRIIAMGYPGDGIRSIYRNDVSEVASFFKEFHYDHYRIINISEIPYNDTTKQILGIDSTEYMGWPDHHPCSLRRMIELMITIDRWLALHPKNIIAVHCQAGRSRTGMILSSYLLYCGKHNDPDEAMAYFGRCRSITSDGVSSPAQRRYVHYLGSLVAQIKHSIPSPIGKRHDLMQSINIPIGGVYPTFRFRKIVLKPVPNISNVKLELYNVKYNPYQLIQLSAPDSSIGPDSIEIVCPFSAKVDGDWMLRVNEGSSVVCRALYNTMFMAHDRIEDGMKVMRITMSDLDNEKAGALKSSRFPLHFCIEIYYNDEEPSPAPQRHQNLAQYPSSQCLNYSVPLVPPQNANGRKPYALTPQASFYNQPMPSAPMLPSSSTSAPNLHAKYPEPVNPLYASVSLPPNYNAPQNTAISMYPKLDNPYATNGPNSNFPPNQQAAPPLPPRRSSFYSPDRMSWQQNDMSRPMSQSYSAFPPPTQAQYPAVPPQFSTENVTAPQQEDYYMPPPLMMSTGHDWRLPGLAPPTSYPQTSSNPYSQPSHTSYPQTPSAPYSQTPPSSYSQPSPTSYPQTPPSSYSQPPPFHPSTQQVEHRSRPVSERPLVRRYSDADRRPTSERRYNSQPPAAYQPTADNNAEDLIQRIVVVKLENNVDENQMLQYFSVCGDVTSHNSDGHLLLILFANRKAAGMAAYLNGGVVGGCITSVTSVEDFLQRSPEEATTVFRLASSIMVKAVSQPDEWCDWE</sequence>
<dbReference type="GO" id="GO:0005829">
    <property type="term" value="C:cytosol"/>
    <property type="evidence" value="ECO:0007669"/>
    <property type="project" value="TreeGrafter"/>
</dbReference>
<dbReference type="Proteomes" id="UP000241769">
    <property type="component" value="Unassembled WGS sequence"/>
</dbReference>
<evidence type="ECO:0000313" key="6">
    <source>
        <dbReference type="EMBL" id="PRP86374.1"/>
    </source>
</evidence>
<dbReference type="GO" id="GO:0016314">
    <property type="term" value="F:phosphatidylinositol-3,4,5-trisphosphate 3-phosphatase activity"/>
    <property type="evidence" value="ECO:0007669"/>
    <property type="project" value="TreeGrafter"/>
</dbReference>
<feature type="domain" description="C2 tensin-type" evidence="5">
    <location>
        <begin position="325"/>
        <end position="453"/>
    </location>
</feature>
<organism evidence="6 7">
    <name type="scientific">Planoprotostelium fungivorum</name>
    <dbReference type="NCBI Taxonomy" id="1890364"/>
    <lineage>
        <taxon>Eukaryota</taxon>
        <taxon>Amoebozoa</taxon>
        <taxon>Evosea</taxon>
        <taxon>Variosea</taxon>
        <taxon>Cavosteliida</taxon>
        <taxon>Cavosteliaceae</taxon>
        <taxon>Planoprotostelium</taxon>
    </lineage>
</organism>
<dbReference type="EMBL" id="MDYQ01000032">
    <property type="protein sequence ID" value="PRP86374.1"/>
    <property type="molecule type" value="Genomic_DNA"/>
</dbReference>
<accession>A0A2P6NR01</accession>
<proteinExistence type="predicted"/>
<dbReference type="GO" id="GO:0004725">
    <property type="term" value="F:protein tyrosine phosphatase activity"/>
    <property type="evidence" value="ECO:0007669"/>
    <property type="project" value="InterPro"/>
</dbReference>
<dbReference type="InterPro" id="IPR051281">
    <property type="entry name" value="Dual-spec_lipid-protein_phosph"/>
</dbReference>
<reference evidence="6 7" key="1">
    <citation type="journal article" date="2018" name="Genome Biol. Evol.">
        <title>Multiple Roots of Fruiting Body Formation in Amoebozoa.</title>
        <authorList>
            <person name="Hillmann F."/>
            <person name="Forbes G."/>
            <person name="Novohradska S."/>
            <person name="Ferling I."/>
            <person name="Riege K."/>
            <person name="Groth M."/>
            <person name="Westermann M."/>
            <person name="Marz M."/>
            <person name="Spaller T."/>
            <person name="Winckler T."/>
            <person name="Schaap P."/>
            <person name="Glockner G."/>
        </authorList>
    </citation>
    <scope>NUCLEOTIDE SEQUENCE [LARGE SCALE GENOMIC DNA]</scope>
    <source>
        <strain evidence="6 7">Jena</strain>
    </source>
</reference>
<dbReference type="InterPro" id="IPR016130">
    <property type="entry name" value="Tyr_Pase_AS"/>
</dbReference>
<name>A0A2P6NR01_9EUKA</name>
<feature type="compositionally biased region" description="Low complexity" evidence="2">
    <location>
        <begin position="680"/>
        <end position="712"/>
    </location>
</feature>
<dbReference type="OrthoDB" id="16692at2759"/>
<feature type="region of interest" description="Disordered" evidence="2">
    <location>
        <begin position="23"/>
        <end position="42"/>
    </location>
</feature>
<dbReference type="InterPro" id="IPR035979">
    <property type="entry name" value="RBD_domain_sf"/>
</dbReference>
<feature type="compositionally biased region" description="Low complexity" evidence="2">
    <location>
        <begin position="565"/>
        <end position="586"/>
    </location>
</feature>
<keyword evidence="7" id="KW-1185">Reference proteome</keyword>
<feature type="compositionally biased region" description="Polar residues" evidence="2">
    <location>
        <begin position="663"/>
        <end position="679"/>
    </location>
</feature>
<protein>
    <submittedName>
        <fullName evidence="6">Phosphatase tensin type domain-containing protein</fullName>
    </submittedName>
</protein>
<dbReference type="InterPro" id="IPR000242">
    <property type="entry name" value="PTP_cat"/>
</dbReference>
<dbReference type="GO" id="GO:0003676">
    <property type="term" value="F:nucleic acid binding"/>
    <property type="evidence" value="ECO:0007669"/>
    <property type="project" value="InterPro"/>
</dbReference>
<evidence type="ECO:0000256" key="1">
    <source>
        <dbReference type="ARBA" id="ARBA00022801"/>
    </source>
</evidence>
<dbReference type="AlphaFoldDB" id="A0A2P6NR01"/>
<dbReference type="CDD" id="cd14497">
    <property type="entry name" value="PTP_PTEN-like"/>
    <property type="match status" value="1"/>
</dbReference>
<comment type="caution">
    <text evidence="6">The sequence shown here is derived from an EMBL/GenBank/DDBJ whole genome shotgun (WGS) entry which is preliminary data.</text>
</comment>